<gene>
    <name evidence="1" type="ORF">NCS_10899</name>
</gene>
<organism evidence="1 2">
    <name type="scientific">Candidatus Nitrosotalea okcheonensis</name>
    <dbReference type="NCBI Taxonomy" id="1903276"/>
    <lineage>
        <taxon>Archaea</taxon>
        <taxon>Nitrososphaerota</taxon>
        <taxon>Nitrososphaeria</taxon>
        <taxon>Nitrosotaleales</taxon>
        <taxon>Nitrosotaleaceae</taxon>
        <taxon>Nitrosotalea</taxon>
    </lineage>
</organism>
<proteinExistence type="predicted"/>
<dbReference type="Proteomes" id="UP000230607">
    <property type="component" value="Chromosome 1"/>
</dbReference>
<protein>
    <recommendedName>
        <fullName evidence="3">Response regulatory domain-containing protein</fullName>
    </recommendedName>
</protein>
<dbReference type="AlphaFoldDB" id="A0A2H1FE84"/>
<evidence type="ECO:0000313" key="1">
    <source>
        <dbReference type="EMBL" id="SMH71092.1"/>
    </source>
</evidence>
<name>A0A2H1FE84_9ARCH</name>
<keyword evidence="2" id="KW-1185">Reference proteome</keyword>
<evidence type="ECO:0008006" key="3">
    <source>
        <dbReference type="Google" id="ProtNLM"/>
    </source>
</evidence>
<reference evidence="2" key="1">
    <citation type="submission" date="2017-03" db="EMBL/GenBank/DDBJ databases">
        <authorList>
            <person name="Herbold C."/>
        </authorList>
    </citation>
    <scope>NUCLEOTIDE SEQUENCE [LARGE SCALE GENOMIC DNA]</scope>
</reference>
<evidence type="ECO:0000313" key="2">
    <source>
        <dbReference type="Proteomes" id="UP000230607"/>
    </source>
</evidence>
<dbReference type="EMBL" id="LT841358">
    <property type="protein sequence ID" value="SMH71092.1"/>
    <property type="molecule type" value="Genomic_DNA"/>
</dbReference>
<accession>A0A2H1FE84</accession>
<sequence>MLRGGAYLYIEKPIRCDTLKNVFETLEKDILEEKPSDDLERVMFHIKSSTRISFARLAEYSEINSDLRNIYHNLKLKKR</sequence>